<gene>
    <name evidence="1" type="ORF">METZ01_LOCUS352442</name>
</gene>
<dbReference type="EMBL" id="UINC01123243">
    <property type="protein sequence ID" value="SVC99588.1"/>
    <property type="molecule type" value="Genomic_DNA"/>
</dbReference>
<reference evidence="1" key="1">
    <citation type="submission" date="2018-05" db="EMBL/GenBank/DDBJ databases">
        <authorList>
            <person name="Lanie J.A."/>
            <person name="Ng W.-L."/>
            <person name="Kazmierczak K.M."/>
            <person name="Andrzejewski T.M."/>
            <person name="Davidsen T.M."/>
            <person name="Wayne K.J."/>
            <person name="Tettelin H."/>
            <person name="Glass J.I."/>
            <person name="Rusch D."/>
            <person name="Podicherti R."/>
            <person name="Tsui H.-C.T."/>
            <person name="Winkler M.E."/>
        </authorList>
    </citation>
    <scope>NUCLEOTIDE SEQUENCE</scope>
</reference>
<evidence type="ECO:0000313" key="1">
    <source>
        <dbReference type="EMBL" id="SVC99588.1"/>
    </source>
</evidence>
<name>A0A382RRL6_9ZZZZ</name>
<sequence length="64" mass="6860">VDPLVLLILVFYCINSDTGGLSSLMANVQFKSAVNVPGIKGGSVSALSWFWFLYFSSLSEEAAV</sequence>
<accession>A0A382RRL6</accession>
<proteinExistence type="predicted"/>
<organism evidence="1">
    <name type="scientific">marine metagenome</name>
    <dbReference type="NCBI Taxonomy" id="408172"/>
    <lineage>
        <taxon>unclassified sequences</taxon>
        <taxon>metagenomes</taxon>
        <taxon>ecological metagenomes</taxon>
    </lineage>
</organism>
<dbReference type="AlphaFoldDB" id="A0A382RRL6"/>
<feature type="non-terminal residue" evidence="1">
    <location>
        <position position="1"/>
    </location>
</feature>
<protein>
    <submittedName>
        <fullName evidence="1">Uncharacterized protein</fullName>
    </submittedName>
</protein>